<dbReference type="PANTHER" id="PTHR14221:SF0">
    <property type="entry name" value="WD REPEAT-CONTAINING PROTEIN 44"/>
    <property type="match status" value="1"/>
</dbReference>
<proteinExistence type="predicted"/>
<evidence type="ECO:0000256" key="4">
    <source>
        <dbReference type="SAM" id="MobiDB-lite"/>
    </source>
</evidence>
<feature type="compositionally biased region" description="Acidic residues" evidence="4">
    <location>
        <begin position="487"/>
        <end position="496"/>
    </location>
</feature>
<sequence>MQKVNSKSSAKGDRFPAEEDEFFDAVELLEDEIYPESYSRSHHINVSSGVEDDGGVGSHHGVGGDETAAASTNQALLLVNPDDNSSIDSSKIQDHARMNNNVKIESDYSAGASTETNDEGNNNVYTAIQPISTKTLTPINLHSSPYRGQIVKSIESPLEALYSIGPQGDKKLSPKFSPTRTSFVESGEDYHRSIRTPPIIDVEETANKIAGKLSLKFPGVSNSHSCSDSDSDSSIPVEEQFQIINKDTGKVHDVRQVMKEIHVSGSSDALDTDYSLLPTRGQLEHQLRRIHWSNSKDSDEDDDSATHIPPTTTDPKEETTSDAKRIGMNFPKMPMKSSKMADKVRKGMAGLTASRSQKSNRKRTSSADMVPSNAVYVRSPSRRTQIKNAPSGAAKHSMQDINNDFSFNPMLLIKTIPGAHKGPAWCAAFSHCGRFLATGGGDGNVCIWAVSPKSKVMHPDGLQIHPKDRTHPDTLSGENSESKQCVTEEEEKDDESSPVPPLHFIGTGPALATNLEILSSEPIQRFNDHTAHVIDLSWSRSNFLLSASLDSSVRLYHHSKPMCLHCFQHATYVASVAFHPQEDGYFISGGVDRKLRLWDITDGRVKEWAQAPDAITATRFTPDGKYAVAGLFHGQVYFYDALTLKYYTQIACRNRSGKYSKGAKVTGISFVREERDDWPEIKQKYVSKIAESDENVDLATERLKDAGKDVVRRNLALRGTPAKGEVLRYTERMLVSTNDSRVRLFGLNDFLPVRKYKGHINSSMQIRARLSESGIFLASGSETGRVFIWETLDKKKPTKNTTAVSVSSTQNKAKSSNSFEASRAQLPIVTDTVFFRASSVIEALLSSDQIFPFELGMDRVDDDLSSAAILTLDYDGTIRVFLRNSCIDNILDAATPRGNTMT</sequence>
<dbReference type="Pfam" id="PF00400">
    <property type="entry name" value="WD40"/>
    <property type="match status" value="4"/>
</dbReference>
<dbReference type="InterPro" id="IPR036322">
    <property type="entry name" value="WD40_repeat_dom_sf"/>
</dbReference>
<dbReference type="SUPFAM" id="SSF50978">
    <property type="entry name" value="WD40 repeat-like"/>
    <property type="match status" value="1"/>
</dbReference>
<feature type="compositionally biased region" description="Polar residues" evidence="4">
    <location>
        <begin position="476"/>
        <end position="485"/>
    </location>
</feature>
<reference evidence="5 6" key="1">
    <citation type="submission" date="2024-10" db="EMBL/GenBank/DDBJ databases">
        <title>Updated reference genomes for cyclostephanoid diatoms.</title>
        <authorList>
            <person name="Roberts W.R."/>
            <person name="Alverson A.J."/>
        </authorList>
    </citation>
    <scope>NUCLEOTIDE SEQUENCE [LARGE SCALE GENOMIC DNA]</scope>
    <source>
        <strain evidence="5 6">AJA228-03</strain>
    </source>
</reference>
<gene>
    <name evidence="5" type="ORF">ACHAXA_008106</name>
</gene>
<feature type="compositionally biased region" description="Basic and acidic residues" evidence="4">
    <location>
        <begin position="314"/>
        <end position="325"/>
    </location>
</feature>
<keyword evidence="2" id="KW-0677">Repeat</keyword>
<dbReference type="Proteomes" id="UP001530377">
    <property type="component" value="Unassembled WGS sequence"/>
</dbReference>
<protein>
    <recommendedName>
        <fullName evidence="7">WD repeat-containing protein 44</fullName>
    </recommendedName>
</protein>
<evidence type="ECO:0000256" key="3">
    <source>
        <dbReference type="PROSITE-ProRule" id="PRU00221"/>
    </source>
</evidence>
<evidence type="ECO:0000313" key="6">
    <source>
        <dbReference type="Proteomes" id="UP001530377"/>
    </source>
</evidence>
<dbReference type="InterPro" id="IPR001680">
    <property type="entry name" value="WD40_rpt"/>
</dbReference>
<feature type="region of interest" description="Disordered" evidence="4">
    <location>
        <begin position="458"/>
        <end position="500"/>
    </location>
</feature>
<feature type="repeat" description="WD" evidence="3">
    <location>
        <begin position="566"/>
        <end position="604"/>
    </location>
</feature>
<evidence type="ECO:0000313" key="5">
    <source>
        <dbReference type="EMBL" id="KAL3816298.1"/>
    </source>
</evidence>
<feature type="repeat" description="WD" evidence="3">
    <location>
        <begin position="526"/>
        <end position="556"/>
    </location>
</feature>
<dbReference type="Gene3D" id="2.130.10.10">
    <property type="entry name" value="YVTN repeat-like/Quinoprotein amine dehydrogenase"/>
    <property type="match status" value="1"/>
</dbReference>
<evidence type="ECO:0000256" key="1">
    <source>
        <dbReference type="ARBA" id="ARBA00022574"/>
    </source>
</evidence>
<keyword evidence="6" id="KW-1185">Reference proteome</keyword>
<dbReference type="PROSITE" id="PS50082">
    <property type="entry name" value="WD_REPEATS_2"/>
    <property type="match status" value="3"/>
</dbReference>
<dbReference type="PROSITE" id="PS50294">
    <property type="entry name" value="WD_REPEATS_REGION"/>
    <property type="match status" value="1"/>
</dbReference>
<dbReference type="AlphaFoldDB" id="A0ABD3RVS5"/>
<dbReference type="SMART" id="SM00320">
    <property type="entry name" value="WD40"/>
    <property type="match status" value="5"/>
</dbReference>
<organism evidence="5 6">
    <name type="scientific">Cyclostephanos tholiformis</name>
    <dbReference type="NCBI Taxonomy" id="382380"/>
    <lineage>
        <taxon>Eukaryota</taxon>
        <taxon>Sar</taxon>
        <taxon>Stramenopiles</taxon>
        <taxon>Ochrophyta</taxon>
        <taxon>Bacillariophyta</taxon>
        <taxon>Coscinodiscophyceae</taxon>
        <taxon>Thalassiosirophycidae</taxon>
        <taxon>Stephanodiscales</taxon>
        <taxon>Stephanodiscaceae</taxon>
        <taxon>Cyclostephanos</taxon>
    </lineage>
</organism>
<dbReference type="EMBL" id="JALLPB020000156">
    <property type="protein sequence ID" value="KAL3816298.1"/>
    <property type="molecule type" value="Genomic_DNA"/>
</dbReference>
<dbReference type="PANTHER" id="PTHR14221">
    <property type="entry name" value="WD REPEAT DOMAIN 44"/>
    <property type="match status" value="1"/>
</dbReference>
<dbReference type="InterPro" id="IPR040324">
    <property type="entry name" value="WDR44/Dgr2"/>
</dbReference>
<dbReference type="InterPro" id="IPR015943">
    <property type="entry name" value="WD40/YVTN_repeat-like_dom_sf"/>
</dbReference>
<feature type="repeat" description="WD" evidence="3">
    <location>
        <begin position="417"/>
        <end position="458"/>
    </location>
</feature>
<comment type="caution">
    <text evidence="5">The sequence shown here is derived from an EMBL/GenBank/DDBJ whole genome shotgun (WGS) entry which is preliminary data.</text>
</comment>
<evidence type="ECO:0008006" key="7">
    <source>
        <dbReference type="Google" id="ProtNLM"/>
    </source>
</evidence>
<keyword evidence="1 3" id="KW-0853">WD repeat</keyword>
<evidence type="ECO:0000256" key="2">
    <source>
        <dbReference type="ARBA" id="ARBA00022737"/>
    </source>
</evidence>
<name>A0ABD3RVS5_9STRA</name>
<feature type="region of interest" description="Disordered" evidence="4">
    <location>
        <begin position="292"/>
        <end position="369"/>
    </location>
</feature>
<feature type="region of interest" description="Disordered" evidence="4">
    <location>
        <begin position="45"/>
        <end position="68"/>
    </location>
</feature>
<accession>A0ABD3RVS5</accession>